<keyword evidence="2" id="KW-1134">Transmembrane beta strand</keyword>
<comment type="similarity">
    <text evidence="1 2">Belongs to the outer membrane factor (OMF) (TC 1.B.17) family.</text>
</comment>
<dbReference type="KEGG" id="tpol:Mal48_13650"/>
<protein>
    <submittedName>
        <fullName evidence="3">Toluene efflux pump outer membrane protein TtgI</fullName>
    </submittedName>
</protein>
<dbReference type="InterPro" id="IPR010131">
    <property type="entry name" value="MdtP/NodT-like"/>
</dbReference>
<evidence type="ECO:0000256" key="1">
    <source>
        <dbReference type="ARBA" id="ARBA00007613"/>
    </source>
</evidence>
<dbReference type="PANTHER" id="PTHR30203:SF33">
    <property type="entry name" value="BLR4455 PROTEIN"/>
    <property type="match status" value="1"/>
</dbReference>
<evidence type="ECO:0000313" key="4">
    <source>
        <dbReference type="Proteomes" id="UP000315724"/>
    </source>
</evidence>
<dbReference type="Gene3D" id="2.20.200.10">
    <property type="entry name" value="Outer membrane efflux proteins (OEP)"/>
    <property type="match status" value="1"/>
</dbReference>
<sequence length="522" mass="58465">MSTSETFQASRYRWVVFFVHLFCMGCASRESAIFWSTDPEPPFTSSGEVIPPDRWWLTFGDTRLNSLIELSFQGNFDLVAAVERLNAAHALARREASDFFPDVDGFLETESIFFTNGPDRADYALGVDFNYPVDLWGEIEYRVEGENLRAAATGADYHAVALNLSGQIARTWFALIEAHAQLALLNQQIKTNQTGVELLEAAFGGGIRRSPDVFRQRQLVESTREQAVVVQLQIELLEHVLAVLLGHPPQEATYETQENLPDLPAAPATGLPAELVQRRPDVRRAFLELTAADYDFAAAVSAQYPRLNLTASLTTLTDSPEKLFQEWAVGLGGQLIGPLLDGGQRRAEVDRRYAIVQERFADYNQATLLAFRQVEDALARERYILERIDRLKAQLEEAEKSTPILRRYYFIQEVDYLNVLSSIMSEQSLQREVLSARLDLIQNRVELYLALAGSFEPTAPATLEVPSTVELEVPPTVKVEVPPTVEVEVPPTVEVDSNEPAEAVDLLELDEEIPPLEIIVDE</sequence>
<keyword evidence="4" id="KW-1185">Reference proteome</keyword>
<dbReference type="Pfam" id="PF02321">
    <property type="entry name" value="OEP"/>
    <property type="match status" value="2"/>
</dbReference>
<dbReference type="PANTHER" id="PTHR30203">
    <property type="entry name" value="OUTER MEMBRANE CATION EFFLUX PROTEIN"/>
    <property type="match status" value="1"/>
</dbReference>
<dbReference type="NCBIfam" id="TIGR01845">
    <property type="entry name" value="outer_NodT"/>
    <property type="match status" value="1"/>
</dbReference>
<dbReference type="Proteomes" id="UP000315724">
    <property type="component" value="Chromosome"/>
</dbReference>
<dbReference type="InterPro" id="IPR003423">
    <property type="entry name" value="OMP_efflux"/>
</dbReference>
<reference evidence="3 4" key="1">
    <citation type="submission" date="2019-02" db="EMBL/GenBank/DDBJ databases">
        <title>Deep-cultivation of Planctomycetes and their phenomic and genomic characterization uncovers novel biology.</title>
        <authorList>
            <person name="Wiegand S."/>
            <person name="Jogler M."/>
            <person name="Boedeker C."/>
            <person name="Pinto D."/>
            <person name="Vollmers J."/>
            <person name="Rivas-Marin E."/>
            <person name="Kohn T."/>
            <person name="Peeters S.H."/>
            <person name="Heuer A."/>
            <person name="Rast P."/>
            <person name="Oberbeckmann S."/>
            <person name="Bunk B."/>
            <person name="Jeske O."/>
            <person name="Meyerdierks A."/>
            <person name="Storesund J.E."/>
            <person name="Kallscheuer N."/>
            <person name="Luecker S."/>
            <person name="Lage O.M."/>
            <person name="Pohl T."/>
            <person name="Merkel B.J."/>
            <person name="Hornburger P."/>
            <person name="Mueller R.-W."/>
            <person name="Bruemmer F."/>
            <person name="Labrenz M."/>
            <person name="Spormann A.M."/>
            <person name="Op den Camp H."/>
            <person name="Overmann J."/>
            <person name="Amann R."/>
            <person name="Jetten M.S.M."/>
            <person name="Mascher T."/>
            <person name="Medema M.H."/>
            <person name="Devos D.P."/>
            <person name="Kaster A.-K."/>
            <person name="Ovreas L."/>
            <person name="Rohde M."/>
            <person name="Galperin M.Y."/>
            <person name="Jogler C."/>
        </authorList>
    </citation>
    <scope>NUCLEOTIDE SEQUENCE [LARGE SCALE GENOMIC DNA]</scope>
    <source>
        <strain evidence="3 4">Mal48</strain>
    </source>
</reference>
<dbReference type="GO" id="GO:0015562">
    <property type="term" value="F:efflux transmembrane transporter activity"/>
    <property type="evidence" value="ECO:0007669"/>
    <property type="project" value="InterPro"/>
</dbReference>
<gene>
    <name evidence="3" type="primary">ttgI</name>
    <name evidence="3" type="ORF">Mal48_13650</name>
</gene>
<name>A0A517QKG6_9PLAN</name>
<dbReference type="EMBL" id="CP036267">
    <property type="protein sequence ID" value="QDT32123.1"/>
    <property type="molecule type" value="Genomic_DNA"/>
</dbReference>
<keyword evidence="2" id="KW-0812">Transmembrane</keyword>
<comment type="subcellular location">
    <subcellularLocation>
        <location evidence="2">Cell membrane</location>
        <topology evidence="2">Lipid-anchor</topology>
    </subcellularLocation>
</comment>
<dbReference type="SUPFAM" id="SSF56954">
    <property type="entry name" value="Outer membrane efflux proteins (OEP)"/>
    <property type="match status" value="1"/>
</dbReference>
<keyword evidence="2" id="KW-0564">Palmitate</keyword>
<dbReference type="OrthoDB" id="9770517at2"/>
<accession>A0A517QKG6</accession>
<dbReference type="AlphaFoldDB" id="A0A517QKG6"/>
<dbReference type="Gene3D" id="1.20.1600.10">
    <property type="entry name" value="Outer membrane efflux proteins (OEP)"/>
    <property type="match status" value="1"/>
</dbReference>
<keyword evidence="2" id="KW-0472">Membrane</keyword>
<evidence type="ECO:0000256" key="2">
    <source>
        <dbReference type="RuleBase" id="RU362097"/>
    </source>
</evidence>
<proteinExistence type="inferred from homology"/>
<dbReference type="RefSeq" id="WP_145197191.1">
    <property type="nucleotide sequence ID" value="NZ_CP036267.1"/>
</dbReference>
<dbReference type="GO" id="GO:0005886">
    <property type="term" value="C:plasma membrane"/>
    <property type="evidence" value="ECO:0007669"/>
    <property type="project" value="UniProtKB-SubCell"/>
</dbReference>
<keyword evidence="2" id="KW-0449">Lipoprotein</keyword>
<organism evidence="3 4">
    <name type="scientific">Thalassoglobus polymorphus</name>
    <dbReference type="NCBI Taxonomy" id="2527994"/>
    <lineage>
        <taxon>Bacteria</taxon>
        <taxon>Pseudomonadati</taxon>
        <taxon>Planctomycetota</taxon>
        <taxon>Planctomycetia</taxon>
        <taxon>Planctomycetales</taxon>
        <taxon>Planctomycetaceae</taxon>
        <taxon>Thalassoglobus</taxon>
    </lineage>
</organism>
<evidence type="ECO:0000313" key="3">
    <source>
        <dbReference type="EMBL" id="QDT32123.1"/>
    </source>
</evidence>